<sequence length="156" mass="17554">MPYCRRVCRPPQRTATEIAWRRIRLRRYFFVCRRLELRSEGDATRRSPPLLGTATWAPNPVGQVPHRAWPCLHWPLAPSAPRRRPKHRHRYACSRLRQRCVLAALTTCLEPDRALPASRHLGVPVSHPRLSTLGAAACAERALPSGSGPLPADPAP</sequence>
<keyword evidence="2" id="KW-1185">Reference proteome</keyword>
<accession>A0AAV5EFA1</accession>
<gene>
    <name evidence="1" type="primary">gb08786</name>
    <name evidence="1" type="ORF">PR202_gb08786</name>
</gene>
<protein>
    <submittedName>
        <fullName evidence="1">Uncharacterized protein</fullName>
    </submittedName>
</protein>
<comment type="caution">
    <text evidence="1">The sequence shown here is derived from an EMBL/GenBank/DDBJ whole genome shotgun (WGS) entry which is preliminary data.</text>
</comment>
<organism evidence="1 2">
    <name type="scientific">Eleusine coracana subsp. coracana</name>
    <dbReference type="NCBI Taxonomy" id="191504"/>
    <lineage>
        <taxon>Eukaryota</taxon>
        <taxon>Viridiplantae</taxon>
        <taxon>Streptophyta</taxon>
        <taxon>Embryophyta</taxon>
        <taxon>Tracheophyta</taxon>
        <taxon>Spermatophyta</taxon>
        <taxon>Magnoliopsida</taxon>
        <taxon>Liliopsida</taxon>
        <taxon>Poales</taxon>
        <taxon>Poaceae</taxon>
        <taxon>PACMAD clade</taxon>
        <taxon>Chloridoideae</taxon>
        <taxon>Cynodonteae</taxon>
        <taxon>Eleusininae</taxon>
        <taxon>Eleusine</taxon>
    </lineage>
</organism>
<proteinExistence type="predicted"/>
<dbReference type="EMBL" id="BQKI01000075">
    <property type="protein sequence ID" value="GJN21320.1"/>
    <property type="molecule type" value="Genomic_DNA"/>
</dbReference>
<reference evidence="1" key="1">
    <citation type="journal article" date="2018" name="DNA Res.">
        <title>Multiple hybrid de novo genome assembly of finger millet, an orphan allotetraploid crop.</title>
        <authorList>
            <person name="Hatakeyama M."/>
            <person name="Aluri S."/>
            <person name="Balachadran M.T."/>
            <person name="Sivarajan S.R."/>
            <person name="Patrignani A."/>
            <person name="Gruter S."/>
            <person name="Poveda L."/>
            <person name="Shimizu-Inatsugi R."/>
            <person name="Baeten J."/>
            <person name="Francoijs K.J."/>
            <person name="Nataraja K.N."/>
            <person name="Reddy Y.A.N."/>
            <person name="Phadnis S."/>
            <person name="Ravikumar R.L."/>
            <person name="Schlapbach R."/>
            <person name="Sreeman S.M."/>
            <person name="Shimizu K.K."/>
        </authorList>
    </citation>
    <scope>NUCLEOTIDE SEQUENCE</scope>
</reference>
<reference evidence="1" key="2">
    <citation type="submission" date="2021-12" db="EMBL/GenBank/DDBJ databases">
        <title>Resequencing data analysis of finger millet.</title>
        <authorList>
            <person name="Hatakeyama M."/>
            <person name="Aluri S."/>
            <person name="Balachadran M.T."/>
            <person name="Sivarajan S.R."/>
            <person name="Poveda L."/>
            <person name="Shimizu-Inatsugi R."/>
            <person name="Schlapbach R."/>
            <person name="Sreeman S.M."/>
            <person name="Shimizu K.K."/>
        </authorList>
    </citation>
    <scope>NUCLEOTIDE SEQUENCE</scope>
</reference>
<name>A0AAV5EFA1_ELECO</name>
<dbReference type="Proteomes" id="UP001054889">
    <property type="component" value="Unassembled WGS sequence"/>
</dbReference>
<evidence type="ECO:0000313" key="2">
    <source>
        <dbReference type="Proteomes" id="UP001054889"/>
    </source>
</evidence>
<evidence type="ECO:0000313" key="1">
    <source>
        <dbReference type="EMBL" id="GJN21320.1"/>
    </source>
</evidence>
<dbReference type="AlphaFoldDB" id="A0AAV5EFA1"/>